<gene>
    <name evidence="2" type="ORF">ACFQEU_15000</name>
</gene>
<evidence type="ECO:0000313" key="3">
    <source>
        <dbReference type="Proteomes" id="UP001596442"/>
    </source>
</evidence>
<evidence type="ECO:0000256" key="1">
    <source>
        <dbReference type="SAM" id="MobiDB-lite"/>
    </source>
</evidence>
<protein>
    <submittedName>
        <fullName evidence="2">Phospholipase</fullName>
    </submittedName>
</protein>
<feature type="region of interest" description="Disordered" evidence="1">
    <location>
        <begin position="68"/>
        <end position="88"/>
    </location>
</feature>
<feature type="non-terminal residue" evidence="2">
    <location>
        <position position="195"/>
    </location>
</feature>
<dbReference type="Proteomes" id="UP001596442">
    <property type="component" value="Unassembled WGS sequence"/>
</dbReference>
<reference evidence="2 3" key="1">
    <citation type="journal article" date="2019" name="Int. J. Syst. Evol. Microbiol.">
        <title>The Global Catalogue of Microorganisms (GCM) 10K type strain sequencing project: providing services to taxonomists for standard genome sequencing and annotation.</title>
        <authorList>
            <consortium name="The Broad Institute Genomics Platform"/>
            <consortium name="The Broad Institute Genome Sequencing Center for Infectious Disease"/>
            <person name="Wu L."/>
            <person name="Ma J."/>
        </authorList>
    </citation>
    <scope>NUCLEOTIDE SEQUENCE [LARGE SCALE GENOMIC DNA]</scope>
    <source>
        <strain evidence="2 3">CGMCC 1.3239</strain>
    </source>
</reference>
<comment type="caution">
    <text evidence="2">The sequence shown here is derived from an EMBL/GenBank/DDBJ whole genome shotgun (WGS) entry which is preliminary data.</text>
</comment>
<proteinExistence type="predicted"/>
<evidence type="ECO:0000313" key="2">
    <source>
        <dbReference type="EMBL" id="MFC6754753.1"/>
    </source>
</evidence>
<keyword evidence="3" id="KW-1185">Reference proteome</keyword>
<organism evidence="2 3">
    <name type="scientific">Halorubrum tibetense</name>
    <dbReference type="NCBI Taxonomy" id="175631"/>
    <lineage>
        <taxon>Archaea</taxon>
        <taxon>Methanobacteriati</taxon>
        <taxon>Methanobacteriota</taxon>
        <taxon>Stenosarchaea group</taxon>
        <taxon>Halobacteria</taxon>
        <taxon>Halobacteriales</taxon>
        <taxon>Haloferacaceae</taxon>
        <taxon>Halorubrum</taxon>
    </lineage>
</organism>
<dbReference type="EMBL" id="JBHSWW010000358">
    <property type="protein sequence ID" value="MFC6754753.1"/>
    <property type="molecule type" value="Genomic_DNA"/>
</dbReference>
<accession>A0ABD5SGX6</accession>
<name>A0ABD5SGX6_9EURY</name>
<sequence length="195" mass="19803">MRRGFDRSVWFERPASIAVVVAIAALVFVAVLAVVAPAAAASPAVTAHPDVTGPSVVTPSVATTASDVTTMDPDVASDGSVATSNGSAARSEATPAIVELYPNPVTEGNRGEYLVVRLPSAGNWSLSDGHHTTAIPSGANGTVALSMAPELAADHLARAGDGQRTGVPVHALEGYFPLAAAGDRIELRRDGEAVD</sequence>
<dbReference type="AlphaFoldDB" id="A0ABD5SGX6"/>